<evidence type="ECO:0000256" key="5">
    <source>
        <dbReference type="ARBA" id="ARBA00022692"/>
    </source>
</evidence>
<dbReference type="EMBL" id="CP016094">
    <property type="protein sequence ID" value="AOS45827.1"/>
    <property type="molecule type" value="Genomic_DNA"/>
</dbReference>
<dbReference type="GO" id="GO:0008237">
    <property type="term" value="F:metallopeptidase activity"/>
    <property type="evidence" value="ECO:0007669"/>
    <property type="project" value="UniProtKB-KW"/>
</dbReference>
<dbReference type="OrthoDB" id="9800627at2"/>
<organism evidence="14 15">
    <name type="scientific">Lacunisphaera limnophila</name>
    <dbReference type="NCBI Taxonomy" id="1838286"/>
    <lineage>
        <taxon>Bacteria</taxon>
        <taxon>Pseudomonadati</taxon>
        <taxon>Verrucomicrobiota</taxon>
        <taxon>Opitutia</taxon>
        <taxon>Opitutales</taxon>
        <taxon>Opitutaceae</taxon>
        <taxon>Lacunisphaera</taxon>
    </lineage>
</organism>
<evidence type="ECO:0000313" key="14">
    <source>
        <dbReference type="EMBL" id="AOS45827.1"/>
    </source>
</evidence>
<keyword evidence="5 12" id="KW-0812">Transmembrane</keyword>
<keyword evidence="8" id="KW-0862">Zinc</keyword>
<feature type="transmembrane region" description="Helical" evidence="12">
    <location>
        <begin position="12"/>
        <end position="31"/>
    </location>
</feature>
<dbReference type="AlphaFoldDB" id="A0A1D8AY64"/>
<evidence type="ECO:0000256" key="2">
    <source>
        <dbReference type="ARBA" id="ARBA00004141"/>
    </source>
</evidence>
<dbReference type="GO" id="GO:0006508">
    <property type="term" value="P:proteolysis"/>
    <property type="evidence" value="ECO:0007669"/>
    <property type="project" value="UniProtKB-KW"/>
</dbReference>
<feature type="transmembrane region" description="Helical" evidence="12">
    <location>
        <begin position="141"/>
        <end position="158"/>
    </location>
</feature>
<keyword evidence="10" id="KW-0482">Metalloprotease</keyword>
<dbReference type="GO" id="GO:0016020">
    <property type="term" value="C:membrane"/>
    <property type="evidence" value="ECO:0007669"/>
    <property type="project" value="UniProtKB-SubCell"/>
</dbReference>
<evidence type="ECO:0000256" key="4">
    <source>
        <dbReference type="ARBA" id="ARBA00022670"/>
    </source>
</evidence>
<feature type="transmembrane region" description="Helical" evidence="12">
    <location>
        <begin position="37"/>
        <end position="59"/>
    </location>
</feature>
<comment type="similarity">
    <text evidence="3">Belongs to the peptidase M50B family.</text>
</comment>
<evidence type="ECO:0000256" key="12">
    <source>
        <dbReference type="SAM" id="Phobius"/>
    </source>
</evidence>
<keyword evidence="15" id="KW-1185">Reference proteome</keyword>
<dbReference type="PATRIC" id="fig|1838286.3.peg.2929"/>
<dbReference type="PANTHER" id="PTHR39188">
    <property type="entry name" value="MEMBRANE-ASSOCIATED ZINC METALLOPROTEASE M50B"/>
    <property type="match status" value="1"/>
</dbReference>
<dbReference type="Pfam" id="PF02163">
    <property type="entry name" value="Peptidase_M50"/>
    <property type="match status" value="2"/>
</dbReference>
<feature type="transmembrane region" description="Helical" evidence="12">
    <location>
        <begin position="206"/>
        <end position="222"/>
    </location>
</feature>
<feature type="domain" description="Peptidase M50" evidence="13">
    <location>
        <begin position="131"/>
        <end position="193"/>
    </location>
</feature>
<keyword evidence="4" id="KW-0645">Protease</keyword>
<evidence type="ECO:0000256" key="7">
    <source>
        <dbReference type="ARBA" id="ARBA00022801"/>
    </source>
</evidence>
<dbReference type="InterPro" id="IPR008915">
    <property type="entry name" value="Peptidase_M50"/>
</dbReference>
<feature type="transmembrane region" description="Helical" evidence="12">
    <location>
        <begin position="179"/>
        <end position="200"/>
    </location>
</feature>
<dbReference type="RefSeq" id="WP_083270372.1">
    <property type="nucleotide sequence ID" value="NZ_CP016094.1"/>
</dbReference>
<dbReference type="GO" id="GO:0046872">
    <property type="term" value="F:metal ion binding"/>
    <property type="evidence" value="ECO:0007669"/>
    <property type="project" value="UniProtKB-KW"/>
</dbReference>
<dbReference type="KEGG" id="obg:Verru16b_02917"/>
<keyword evidence="11 12" id="KW-0472">Membrane</keyword>
<comment type="subcellular location">
    <subcellularLocation>
        <location evidence="2">Membrane</location>
        <topology evidence="2">Multi-pass membrane protein</topology>
    </subcellularLocation>
</comment>
<accession>A0A1D8AY64</accession>
<evidence type="ECO:0000256" key="6">
    <source>
        <dbReference type="ARBA" id="ARBA00022723"/>
    </source>
</evidence>
<evidence type="ECO:0000256" key="8">
    <source>
        <dbReference type="ARBA" id="ARBA00022833"/>
    </source>
</evidence>
<sequence length="262" mass="29276">MLGWSINLFRVFGIQLAVHASFGLLLAYYGWQGWQYGGLIGMLWSVALIVLFFGCVVLHELGHSLTARRYGVRVPRILLLPIGGMAEMEQIPRRPAAELLITVAGPAVNFALVLLLLPLVWQPLLGQVPVMEFSATDMLVQLWWGNLVMGTFNLLPVFPMDGGRIFRALLAMRLPYMRASWWAVQVGRVLALVFAGVAVFVYDSPLAGVLFVFIFMAAGTEYRNLLRREQEDAYWAEVARRATPVTPLEADPLPPLLPQRPD</sequence>
<gene>
    <name evidence="14" type="primary">spoIVFB</name>
    <name evidence="14" type="ORF">Verru16b_02917</name>
</gene>
<keyword evidence="6" id="KW-0479">Metal-binding</keyword>
<keyword evidence="9 12" id="KW-1133">Transmembrane helix</keyword>
<reference evidence="14 15" key="1">
    <citation type="submission" date="2016-06" db="EMBL/GenBank/DDBJ databases">
        <title>Three novel species with peptidoglycan cell walls form the new genus Lacunisphaera gen. nov. in the family Opitutaceae of the verrucomicrobial subdivision 4.</title>
        <authorList>
            <person name="Rast P."/>
            <person name="Gloeckner I."/>
            <person name="Jogler M."/>
            <person name="Boedeker C."/>
            <person name="Jeske O."/>
            <person name="Wiegand S."/>
            <person name="Reinhardt R."/>
            <person name="Schumann P."/>
            <person name="Rohde M."/>
            <person name="Spring S."/>
            <person name="Gloeckner F.O."/>
            <person name="Jogler C."/>
        </authorList>
    </citation>
    <scope>NUCLEOTIDE SEQUENCE [LARGE SCALE GENOMIC DNA]</scope>
    <source>
        <strain evidence="14 15">IG16b</strain>
    </source>
</reference>
<evidence type="ECO:0000256" key="11">
    <source>
        <dbReference type="ARBA" id="ARBA00023136"/>
    </source>
</evidence>
<dbReference type="STRING" id="1838286.Verru16b_02917"/>
<dbReference type="EC" id="3.4.24.-" evidence="14"/>
<evidence type="ECO:0000259" key="13">
    <source>
        <dbReference type="Pfam" id="PF02163"/>
    </source>
</evidence>
<name>A0A1D8AY64_9BACT</name>
<evidence type="ECO:0000313" key="15">
    <source>
        <dbReference type="Proteomes" id="UP000095228"/>
    </source>
</evidence>
<dbReference type="Proteomes" id="UP000095228">
    <property type="component" value="Chromosome"/>
</dbReference>
<dbReference type="PANTHER" id="PTHR39188:SF3">
    <property type="entry name" value="STAGE IV SPORULATION PROTEIN FB"/>
    <property type="match status" value="1"/>
</dbReference>
<keyword evidence="7 14" id="KW-0378">Hydrolase</keyword>
<evidence type="ECO:0000256" key="1">
    <source>
        <dbReference type="ARBA" id="ARBA00001947"/>
    </source>
</evidence>
<feature type="domain" description="Peptidase M50" evidence="13">
    <location>
        <begin position="48"/>
        <end position="120"/>
    </location>
</feature>
<feature type="transmembrane region" description="Helical" evidence="12">
    <location>
        <begin position="99"/>
        <end position="121"/>
    </location>
</feature>
<proteinExistence type="inferred from homology"/>
<comment type="cofactor">
    <cofactor evidence="1">
        <name>Zn(2+)</name>
        <dbReference type="ChEBI" id="CHEBI:29105"/>
    </cofactor>
</comment>
<protein>
    <submittedName>
        <fullName evidence="14">Stage IV sporulation protein FB</fullName>
        <ecNumber evidence="14">3.4.24.-</ecNumber>
    </submittedName>
</protein>
<evidence type="ECO:0000256" key="10">
    <source>
        <dbReference type="ARBA" id="ARBA00023049"/>
    </source>
</evidence>
<evidence type="ECO:0000256" key="9">
    <source>
        <dbReference type="ARBA" id="ARBA00022989"/>
    </source>
</evidence>
<evidence type="ECO:0000256" key="3">
    <source>
        <dbReference type="ARBA" id="ARBA00007931"/>
    </source>
</evidence>